<dbReference type="Pfam" id="PF07727">
    <property type="entry name" value="RVT_2"/>
    <property type="match status" value="1"/>
</dbReference>
<evidence type="ECO:0000313" key="3">
    <source>
        <dbReference type="Proteomes" id="UP000249056"/>
    </source>
</evidence>
<evidence type="ECO:0000259" key="1">
    <source>
        <dbReference type="Pfam" id="PF07727"/>
    </source>
</evidence>
<gene>
    <name evidence="2" type="ORF">DID88_002303</name>
</gene>
<keyword evidence="3" id="KW-1185">Reference proteome</keyword>
<dbReference type="EMBL" id="QKRW01000094">
    <property type="protein sequence ID" value="RAL58200.1"/>
    <property type="molecule type" value="Genomic_DNA"/>
</dbReference>
<dbReference type="Proteomes" id="UP000249056">
    <property type="component" value="Unassembled WGS sequence"/>
</dbReference>
<dbReference type="AlphaFoldDB" id="A0A395IDA4"/>
<evidence type="ECO:0000313" key="2">
    <source>
        <dbReference type="EMBL" id="RAL58200.1"/>
    </source>
</evidence>
<feature type="domain" description="Reverse transcriptase Ty1/copia-type" evidence="1">
    <location>
        <begin position="25"/>
        <end position="257"/>
    </location>
</feature>
<dbReference type="OrthoDB" id="3562068at2759"/>
<proteinExistence type="predicted"/>
<sequence>MADKKHAKDWQAAIQEEVDSLVKNGTWEEFILPQGSNLVSTKWVFLVKTKDNKVERFKARLVARGFSQVLGKDYNETFAPTVRLDTLRLFLAIVAREDLECSHFDIKNAFTESYLKEEIYLAPPQGVHVRRGRVLHALRSLYGLNQAGRDWSLLLKGELTKMGFVQSLADPCLYTNHPRQLILLVYVDDIVTAAAQKRDIQCFITTFLLDSTPKTWGRLVRSLGVRIIRNRSERVLTMDQEEYLDAMLTRFGISHGQHTPRKIPISDYNQLRPTLPDDKLTDVNEY</sequence>
<dbReference type="SUPFAM" id="SSF56672">
    <property type="entry name" value="DNA/RNA polymerases"/>
    <property type="match status" value="1"/>
</dbReference>
<name>A0A395IDA4_9HELO</name>
<dbReference type="InterPro" id="IPR013103">
    <property type="entry name" value="RVT_2"/>
</dbReference>
<comment type="caution">
    <text evidence="2">The sequence shown here is derived from an EMBL/GenBank/DDBJ whole genome shotgun (WGS) entry which is preliminary data.</text>
</comment>
<accession>A0A395IDA4</accession>
<dbReference type="InterPro" id="IPR043502">
    <property type="entry name" value="DNA/RNA_pol_sf"/>
</dbReference>
<reference evidence="2 3" key="1">
    <citation type="submission" date="2018-06" db="EMBL/GenBank/DDBJ databases">
        <title>Genome Sequence of the Brown Rot Fungal Pathogen Monilinia fructigena.</title>
        <authorList>
            <person name="Landi L."/>
            <person name="De Miccolis Angelini R.M."/>
            <person name="Pollastro S."/>
            <person name="Abate D."/>
            <person name="Faretra F."/>
            <person name="Romanazzi G."/>
        </authorList>
    </citation>
    <scope>NUCLEOTIDE SEQUENCE [LARGE SCALE GENOMIC DNA]</scope>
    <source>
        <strain evidence="2 3">Mfrg269</strain>
    </source>
</reference>
<organism evidence="2 3">
    <name type="scientific">Monilinia fructigena</name>
    <dbReference type="NCBI Taxonomy" id="38457"/>
    <lineage>
        <taxon>Eukaryota</taxon>
        <taxon>Fungi</taxon>
        <taxon>Dikarya</taxon>
        <taxon>Ascomycota</taxon>
        <taxon>Pezizomycotina</taxon>
        <taxon>Leotiomycetes</taxon>
        <taxon>Helotiales</taxon>
        <taxon>Sclerotiniaceae</taxon>
        <taxon>Monilinia</taxon>
    </lineage>
</organism>
<protein>
    <recommendedName>
        <fullName evidence="1">Reverse transcriptase Ty1/copia-type domain-containing protein</fullName>
    </recommendedName>
</protein>